<sequence length="307" mass="33940">MTEPFDTPITREGTLLVGPWRGPRQMLAEQHYDGHASIHDDATAQKLGFKGGTIEGPTHFTQFEPLAFALWGERWFREGCLSVHFRAPVFEGEEVRATIEADTAMPSRAKARMERLDGTEILTGSIEVGTGNGPTALEQRLASLAPLVDPVVLRDVHVGLTSQRIPVRMGADDHMGNYYPFTLAQKRLRMTETSDRFATAIPMEMISVLIQHKAGEDRFPVRGPHVGLFADQEIRLIDGPLEVGADYEVEREIVGLSGSKRTESMWVKSRVYRPGGTSPVAEMLLNSAIMKESYATYAAEHAALYGS</sequence>
<dbReference type="RefSeq" id="WP_169492619.1">
    <property type="nucleotide sequence ID" value="NZ_JABBGM010000002.1"/>
</dbReference>
<gene>
    <name evidence="1" type="ORF">HHL27_06850</name>
</gene>
<protein>
    <submittedName>
        <fullName evidence="1">Uncharacterized protein</fullName>
    </submittedName>
</protein>
<dbReference type="SUPFAM" id="SSF54637">
    <property type="entry name" value="Thioesterase/thiol ester dehydrase-isomerase"/>
    <property type="match status" value="1"/>
</dbReference>
<reference evidence="1 2" key="1">
    <citation type="submission" date="2020-04" db="EMBL/GenBank/DDBJ databases">
        <title>Novosphingobium sp. TW-4 isolated from soil.</title>
        <authorList>
            <person name="Dahal R.H."/>
            <person name="Chaudhary D.K."/>
        </authorList>
    </citation>
    <scope>NUCLEOTIDE SEQUENCE [LARGE SCALE GENOMIC DNA]</scope>
    <source>
        <strain evidence="1 2">TW-4</strain>
    </source>
</reference>
<keyword evidence="2" id="KW-1185">Reference proteome</keyword>
<dbReference type="EMBL" id="JABBGM010000002">
    <property type="protein sequence ID" value="NML93388.1"/>
    <property type="molecule type" value="Genomic_DNA"/>
</dbReference>
<dbReference type="Proteomes" id="UP000583556">
    <property type="component" value="Unassembled WGS sequence"/>
</dbReference>
<proteinExistence type="predicted"/>
<organism evidence="1 2">
    <name type="scientific">Novosphingobium olei</name>
    <dbReference type="NCBI Taxonomy" id="2728851"/>
    <lineage>
        <taxon>Bacteria</taxon>
        <taxon>Pseudomonadati</taxon>
        <taxon>Pseudomonadota</taxon>
        <taxon>Alphaproteobacteria</taxon>
        <taxon>Sphingomonadales</taxon>
        <taxon>Sphingomonadaceae</taxon>
        <taxon>Novosphingobium</taxon>
    </lineage>
</organism>
<evidence type="ECO:0000313" key="1">
    <source>
        <dbReference type="EMBL" id="NML93388.1"/>
    </source>
</evidence>
<evidence type="ECO:0000313" key="2">
    <source>
        <dbReference type="Proteomes" id="UP000583556"/>
    </source>
</evidence>
<accession>A0A7Y0BNC9</accession>
<dbReference type="InterPro" id="IPR029069">
    <property type="entry name" value="HotDog_dom_sf"/>
</dbReference>
<dbReference type="Gene3D" id="3.10.129.10">
    <property type="entry name" value="Hotdog Thioesterase"/>
    <property type="match status" value="1"/>
</dbReference>
<dbReference type="AlphaFoldDB" id="A0A7Y0BNC9"/>
<comment type="caution">
    <text evidence="1">The sequence shown here is derived from an EMBL/GenBank/DDBJ whole genome shotgun (WGS) entry which is preliminary data.</text>
</comment>
<name>A0A7Y0BNC9_9SPHN</name>